<comment type="caution">
    <text evidence="2">The sequence shown here is derived from an EMBL/GenBank/DDBJ whole genome shotgun (WGS) entry which is preliminary data.</text>
</comment>
<gene>
    <name evidence="2" type="ORF">J34TS1_02840</name>
</gene>
<feature type="transmembrane region" description="Helical" evidence="1">
    <location>
        <begin position="78"/>
        <end position="100"/>
    </location>
</feature>
<evidence type="ECO:0000313" key="3">
    <source>
        <dbReference type="Proteomes" id="UP000682811"/>
    </source>
</evidence>
<name>A0A920CQ11_9BACL</name>
<evidence type="ECO:0000313" key="2">
    <source>
        <dbReference type="EMBL" id="GIO45519.1"/>
    </source>
</evidence>
<sequence>MQVIMIGPIMLKYSLIMAIIAASTGYLVILFRTRHLDTRLRKAVLDDLMVALLIGILIWRLSPFVFNAKAMMHSPKSLLYYTGGTSGILLAALAAVLIIAYKCVKQHKPWTVYANTGLTWLISAYGIWDLLRIFLDDGGYPAVGTAIVAAAVVVYQFRHRERIFSSYLLVCTVMWSAIGLFAVSLVDESVEALWLGLGGMQLILLFMAIMALIMKVILEKKESQCT</sequence>
<protein>
    <recommendedName>
        <fullName evidence="4">Prolipoprotein diacylglyceryl transferase</fullName>
    </recommendedName>
</protein>
<reference evidence="2 3" key="1">
    <citation type="submission" date="2021-03" db="EMBL/GenBank/DDBJ databases">
        <title>Antimicrobial resistance genes in bacteria isolated from Japanese honey, and their potential for conferring macrolide and lincosamide resistance in the American foulbrood pathogen Paenibacillus larvae.</title>
        <authorList>
            <person name="Okamoto M."/>
            <person name="Kumagai M."/>
            <person name="Kanamori H."/>
            <person name="Takamatsu D."/>
        </authorList>
    </citation>
    <scope>NUCLEOTIDE SEQUENCE [LARGE SCALE GENOMIC DNA]</scope>
    <source>
        <strain evidence="2 3">J34TS1</strain>
    </source>
</reference>
<keyword evidence="1" id="KW-0812">Transmembrane</keyword>
<proteinExistence type="predicted"/>
<dbReference type="Proteomes" id="UP000682811">
    <property type="component" value="Unassembled WGS sequence"/>
</dbReference>
<feature type="transmembrane region" description="Helical" evidence="1">
    <location>
        <begin position="112"/>
        <end position="128"/>
    </location>
</feature>
<dbReference type="RefSeq" id="WP_212976683.1">
    <property type="nucleotide sequence ID" value="NZ_AP025343.1"/>
</dbReference>
<dbReference type="AlphaFoldDB" id="A0A920CQ11"/>
<evidence type="ECO:0000256" key="1">
    <source>
        <dbReference type="SAM" id="Phobius"/>
    </source>
</evidence>
<keyword evidence="3" id="KW-1185">Reference proteome</keyword>
<keyword evidence="1" id="KW-0472">Membrane</keyword>
<accession>A0A920CQ11</accession>
<organism evidence="2 3">
    <name type="scientific">Paenibacillus azoreducens</name>
    <dbReference type="NCBI Taxonomy" id="116718"/>
    <lineage>
        <taxon>Bacteria</taxon>
        <taxon>Bacillati</taxon>
        <taxon>Bacillota</taxon>
        <taxon>Bacilli</taxon>
        <taxon>Bacillales</taxon>
        <taxon>Paenibacillaceae</taxon>
        <taxon>Paenibacillus</taxon>
    </lineage>
</organism>
<feature type="transmembrane region" description="Helical" evidence="1">
    <location>
        <begin position="164"/>
        <end position="186"/>
    </location>
</feature>
<feature type="transmembrane region" description="Helical" evidence="1">
    <location>
        <begin position="192"/>
        <end position="214"/>
    </location>
</feature>
<feature type="transmembrane region" description="Helical" evidence="1">
    <location>
        <begin position="12"/>
        <end position="31"/>
    </location>
</feature>
<evidence type="ECO:0008006" key="4">
    <source>
        <dbReference type="Google" id="ProtNLM"/>
    </source>
</evidence>
<dbReference type="EMBL" id="BORT01000001">
    <property type="protein sequence ID" value="GIO45519.1"/>
    <property type="molecule type" value="Genomic_DNA"/>
</dbReference>
<keyword evidence="1" id="KW-1133">Transmembrane helix</keyword>
<feature type="transmembrane region" description="Helical" evidence="1">
    <location>
        <begin position="43"/>
        <end position="66"/>
    </location>
</feature>
<feature type="transmembrane region" description="Helical" evidence="1">
    <location>
        <begin position="140"/>
        <end position="157"/>
    </location>
</feature>